<dbReference type="RefSeq" id="WP_353438969.1">
    <property type="nucleotide sequence ID" value="NZ_CP099959.1"/>
</dbReference>
<dbReference type="GO" id="GO:0000287">
    <property type="term" value="F:magnesium ion binding"/>
    <property type="evidence" value="ECO:0007669"/>
    <property type="project" value="UniProtKB-UniRule"/>
</dbReference>
<dbReference type="GO" id="GO:0009102">
    <property type="term" value="P:biotin biosynthetic process"/>
    <property type="evidence" value="ECO:0007669"/>
    <property type="project" value="UniProtKB-UniRule"/>
</dbReference>
<feature type="binding site" evidence="8">
    <location>
        <position position="17"/>
    </location>
    <ligand>
        <name>Mg(2+)</name>
        <dbReference type="ChEBI" id="CHEBI:18420"/>
    </ligand>
</feature>
<dbReference type="NCBIfam" id="TIGR00347">
    <property type="entry name" value="bioD"/>
    <property type="match status" value="1"/>
</dbReference>
<dbReference type="EC" id="6.3.3.3" evidence="8"/>
<proteinExistence type="inferred from homology"/>
<dbReference type="PANTHER" id="PTHR43210:SF5">
    <property type="entry name" value="DETHIOBIOTIN SYNTHETASE"/>
    <property type="match status" value="1"/>
</dbReference>
<organism evidence="9">
    <name type="scientific">Polynucleobacter sp. UK-FUSCHL-C3</name>
    <dbReference type="NCBI Taxonomy" id="2955208"/>
    <lineage>
        <taxon>Bacteria</taxon>
        <taxon>Pseudomonadati</taxon>
        <taxon>Pseudomonadota</taxon>
        <taxon>Betaproteobacteria</taxon>
        <taxon>Burkholderiales</taxon>
        <taxon>Burkholderiaceae</taxon>
        <taxon>Polynucleobacter</taxon>
    </lineage>
</organism>
<dbReference type="CDD" id="cd03109">
    <property type="entry name" value="DTBS"/>
    <property type="match status" value="1"/>
</dbReference>
<keyword evidence="6 8" id="KW-0067">ATP-binding</keyword>
<evidence type="ECO:0000256" key="6">
    <source>
        <dbReference type="ARBA" id="ARBA00022840"/>
    </source>
</evidence>
<keyword evidence="2 8" id="KW-0436">Ligase</keyword>
<comment type="pathway">
    <text evidence="8">Cofactor biosynthesis; biotin biosynthesis; biotin from 7,8-diaminononanoate: step 1/2.</text>
</comment>
<sequence>MTHSYFITGTDTEVGKTLVTAAIVYKLNQSKHGSASAFKPLVAGTYIDQVGQLRNEDIETYVIAGGNKIPREFLCPYVLEFPAAPHLVAKEKGVKLDPQEMLKGFQGIQHTVDHVIVEGAGGFLTPINETQDLSDFCKLIDLPLILSVGIRLGCLNHTLLTVEAIEKRGLKLAGWVANCISHEMPYRDENINALRDLITTPLLGVIEHLPKSLQKAVNAPYSLEAIKFAADSIVLPNEEFD</sequence>
<dbReference type="GO" id="GO:0005829">
    <property type="term" value="C:cytosol"/>
    <property type="evidence" value="ECO:0007669"/>
    <property type="project" value="TreeGrafter"/>
</dbReference>
<dbReference type="SUPFAM" id="SSF52540">
    <property type="entry name" value="P-loop containing nucleoside triphosphate hydrolases"/>
    <property type="match status" value="1"/>
</dbReference>
<feature type="active site" evidence="8">
    <location>
        <position position="39"/>
    </location>
</feature>
<evidence type="ECO:0000256" key="4">
    <source>
        <dbReference type="ARBA" id="ARBA00022741"/>
    </source>
</evidence>
<feature type="binding site" evidence="8">
    <location>
        <position position="118"/>
    </location>
    <ligand>
        <name>Mg(2+)</name>
        <dbReference type="ChEBI" id="CHEBI:18420"/>
    </ligand>
</feature>
<dbReference type="GO" id="GO:0005524">
    <property type="term" value="F:ATP binding"/>
    <property type="evidence" value="ECO:0007669"/>
    <property type="project" value="UniProtKB-UniRule"/>
</dbReference>
<dbReference type="Gene3D" id="3.40.50.300">
    <property type="entry name" value="P-loop containing nucleotide triphosphate hydrolases"/>
    <property type="match status" value="1"/>
</dbReference>
<dbReference type="EMBL" id="CP099959">
    <property type="protein sequence ID" value="XCC57859.1"/>
    <property type="molecule type" value="Genomic_DNA"/>
</dbReference>
<keyword evidence="1 8" id="KW-0963">Cytoplasm</keyword>
<reference evidence="9" key="1">
    <citation type="submission" date="2022-06" db="EMBL/GenBank/DDBJ databases">
        <title>New Polynucleobacter species.</title>
        <authorList>
            <person name="Hahn M.W."/>
        </authorList>
    </citation>
    <scope>NUCLEOTIDE SEQUENCE</scope>
    <source>
        <strain evidence="9">UK-FUSCHL-C3</strain>
    </source>
</reference>
<comment type="function">
    <text evidence="8">Catalyzes a mechanistically unusual reaction, the ATP-dependent insertion of CO2 between the N7 and N8 nitrogen atoms of 7,8-diaminopelargonic acid (DAPA, also called 7,8-diammoniononanoate) to form a ureido ring.</text>
</comment>
<dbReference type="Pfam" id="PF13500">
    <property type="entry name" value="AAA_26"/>
    <property type="match status" value="1"/>
</dbReference>
<keyword evidence="7 8" id="KW-0460">Magnesium</keyword>
<dbReference type="InterPro" id="IPR027417">
    <property type="entry name" value="P-loop_NTPase"/>
</dbReference>
<dbReference type="HAMAP" id="MF_00336">
    <property type="entry name" value="BioD"/>
    <property type="match status" value="1"/>
</dbReference>
<dbReference type="AlphaFoldDB" id="A0AAU8A2N4"/>
<dbReference type="InterPro" id="IPR004472">
    <property type="entry name" value="DTB_synth_BioD"/>
</dbReference>
<evidence type="ECO:0000256" key="1">
    <source>
        <dbReference type="ARBA" id="ARBA00022490"/>
    </source>
</evidence>
<protein>
    <recommendedName>
        <fullName evidence="8">ATP-dependent dethiobiotin synthetase BioD</fullName>
        <ecNumber evidence="8">6.3.3.3</ecNumber>
    </recommendedName>
    <alternativeName>
        <fullName evidence="8">DTB synthetase</fullName>
        <shortName evidence="8">DTBS</shortName>
    </alternativeName>
    <alternativeName>
        <fullName evidence="8">Dethiobiotin synthase</fullName>
    </alternativeName>
</protein>
<comment type="catalytic activity">
    <reaction evidence="8">
        <text>(7R,8S)-7,8-diammoniononanoate + CO2 + ATP = (4R,5S)-dethiobiotin + ADP + phosphate + 3 H(+)</text>
        <dbReference type="Rhea" id="RHEA:15805"/>
        <dbReference type="ChEBI" id="CHEBI:15378"/>
        <dbReference type="ChEBI" id="CHEBI:16526"/>
        <dbReference type="ChEBI" id="CHEBI:30616"/>
        <dbReference type="ChEBI" id="CHEBI:43474"/>
        <dbReference type="ChEBI" id="CHEBI:149469"/>
        <dbReference type="ChEBI" id="CHEBI:149473"/>
        <dbReference type="ChEBI" id="CHEBI:456216"/>
        <dbReference type="EC" id="6.3.3.3"/>
    </reaction>
</comment>
<comment type="subunit">
    <text evidence="8">Homodimer.</text>
</comment>
<evidence type="ECO:0000256" key="7">
    <source>
        <dbReference type="ARBA" id="ARBA00022842"/>
    </source>
</evidence>
<dbReference type="PIRSF" id="PIRSF006755">
    <property type="entry name" value="DTB_synth"/>
    <property type="match status" value="1"/>
</dbReference>
<keyword evidence="5 8" id="KW-0093">Biotin biosynthesis</keyword>
<evidence type="ECO:0000256" key="2">
    <source>
        <dbReference type="ARBA" id="ARBA00022598"/>
    </source>
</evidence>
<comment type="subcellular location">
    <subcellularLocation>
        <location evidence="8">Cytoplasm</location>
    </subcellularLocation>
</comment>
<comment type="cofactor">
    <cofactor evidence="8">
        <name>Mg(2+)</name>
        <dbReference type="ChEBI" id="CHEBI:18420"/>
    </cofactor>
</comment>
<dbReference type="PANTHER" id="PTHR43210">
    <property type="entry name" value="DETHIOBIOTIN SYNTHETASE"/>
    <property type="match status" value="1"/>
</dbReference>
<dbReference type="GO" id="GO:0042803">
    <property type="term" value="F:protein homodimerization activity"/>
    <property type="evidence" value="ECO:0007669"/>
    <property type="project" value="UniProtKB-ARBA"/>
</dbReference>
<evidence type="ECO:0000256" key="5">
    <source>
        <dbReference type="ARBA" id="ARBA00022756"/>
    </source>
</evidence>
<keyword evidence="3 8" id="KW-0479">Metal-binding</keyword>
<gene>
    <name evidence="8 9" type="primary">bioD</name>
    <name evidence="9" type="ORF">NKE59_00775</name>
</gene>
<name>A0AAU8A2N4_9BURK</name>
<evidence type="ECO:0000313" key="9">
    <source>
        <dbReference type="EMBL" id="XCC57859.1"/>
    </source>
</evidence>
<comment type="similarity">
    <text evidence="8">Belongs to the dethiobiotin synthetase family.</text>
</comment>
<feature type="binding site" evidence="8">
    <location>
        <position position="57"/>
    </location>
    <ligand>
        <name>Mg(2+)</name>
        <dbReference type="ChEBI" id="CHEBI:18420"/>
    </ligand>
</feature>
<dbReference type="GO" id="GO:0004141">
    <property type="term" value="F:dethiobiotin synthase activity"/>
    <property type="evidence" value="ECO:0007669"/>
    <property type="project" value="UniProtKB-UniRule"/>
</dbReference>
<feature type="binding site" evidence="8">
    <location>
        <begin position="118"/>
        <end position="121"/>
    </location>
    <ligand>
        <name>ATP</name>
        <dbReference type="ChEBI" id="CHEBI:30616"/>
    </ligand>
</feature>
<evidence type="ECO:0000256" key="8">
    <source>
        <dbReference type="HAMAP-Rule" id="MF_00336"/>
    </source>
</evidence>
<accession>A0AAU8A2N4</accession>
<comment type="caution">
    <text evidence="8">Lacks conserved residue(s) required for the propagation of feature annotation.</text>
</comment>
<keyword evidence="4 8" id="KW-0547">Nucleotide-binding</keyword>
<feature type="binding site" evidence="8">
    <location>
        <begin position="13"/>
        <end position="18"/>
    </location>
    <ligand>
        <name>ATP</name>
        <dbReference type="ChEBI" id="CHEBI:30616"/>
    </ligand>
</feature>
<feature type="binding site" evidence="8">
    <location>
        <begin position="178"/>
        <end position="179"/>
    </location>
    <ligand>
        <name>ATP</name>
        <dbReference type="ChEBI" id="CHEBI:30616"/>
    </ligand>
</feature>
<evidence type="ECO:0000256" key="3">
    <source>
        <dbReference type="ARBA" id="ARBA00022723"/>
    </source>
</evidence>
<feature type="binding site" evidence="8">
    <location>
        <position position="57"/>
    </location>
    <ligand>
        <name>ATP</name>
        <dbReference type="ChEBI" id="CHEBI:30616"/>
    </ligand>
</feature>
<dbReference type="FunFam" id="3.40.50.300:FF:000292">
    <property type="entry name" value="ATP-dependent dethiobiotin synthetase BioD"/>
    <property type="match status" value="1"/>
</dbReference>